<proteinExistence type="predicted"/>
<accession>A0A3S5ATH0</accession>
<dbReference type="Proteomes" id="UP000784294">
    <property type="component" value="Unassembled WGS sequence"/>
</dbReference>
<dbReference type="AlphaFoldDB" id="A0A3S5ATH0"/>
<name>A0A3S5ATH0_9PLAT</name>
<reference evidence="1" key="1">
    <citation type="submission" date="2018-11" db="EMBL/GenBank/DDBJ databases">
        <authorList>
            <consortium name="Pathogen Informatics"/>
        </authorList>
    </citation>
    <scope>NUCLEOTIDE SEQUENCE</scope>
</reference>
<comment type="caution">
    <text evidence="1">The sequence shown here is derived from an EMBL/GenBank/DDBJ whole genome shotgun (WGS) entry which is preliminary data.</text>
</comment>
<evidence type="ECO:0000313" key="1">
    <source>
        <dbReference type="EMBL" id="VEL28038.1"/>
    </source>
</evidence>
<protein>
    <submittedName>
        <fullName evidence="1">Uncharacterized protein</fullName>
    </submittedName>
</protein>
<keyword evidence="2" id="KW-1185">Reference proteome</keyword>
<organism evidence="1 2">
    <name type="scientific">Protopolystoma xenopodis</name>
    <dbReference type="NCBI Taxonomy" id="117903"/>
    <lineage>
        <taxon>Eukaryota</taxon>
        <taxon>Metazoa</taxon>
        <taxon>Spiralia</taxon>
        <taxon>Lophotrochozoa</taxon>
        <taxon>Platyhelminthes</taxon>
        <taxon>Monogenea</taxon>
        <taxon>Polyopisthocotylea</taxon>
        <taxon>Polystomatidea</taxon>
        <taxon>Polystomatidae</taxon>
        <taxon>Protopolystoma</taxon>
    </lineage>
</organism>
<dbReference type="EMBL" id="CAAALY010091890">
    <property type="protein sequence ID" value="VEL28038.1"/>
    <property type="molecule type" value="Genomic_DNA"/>
</dbReference>
<evidence type="ECO:0000313" key="2">
    <source>
        <dbReference type="Proteomes" id="UP000784294"/>
    </source>
</evidence>
<sequence>MTGFPQLRRTVATAGLRLLQHKRNIGSGFLVGSACAEGHVVRIHPQLLGDVELSRAPGSHIFHDFARIQCLDDQPVNKPSDSSYNLPSLPVRRHQAQLGRSGRRRRRLERIVLHYLPLQ</sequence>
<gene>
    <name evidence="1" type="ORF">PXEA_LOCUS21478</name>
</gene>